<accession>A0A087DN27</accession>
<organism evidence="2 3">
    <name type="scientific">Bifidobacterium stellenboschense</name>
    <dbReference type="NCBI Taxonomy" id="762211"/>
    <lineage>
        <taxon>Bacteria</taxon>
        <taxon>Bacillati</taxon>
        <taxon>Actinomycetota</taxon>
        <taxon>Actinomycetes</taxon>
        <taxon>Bifidobacteriales</taxon>
        <taxon>Bifidobacteriaceae</taxon>
        <taxon>Bifidobacterium</taxon>
    </lineage>
</organism>
<reference evidence="2 3" key="1">
    <citation type="submission" date="2014-03" db="EMBL/GenBank/DDBJ databases">
        <title>Genomics of Bifidobacteria.</title>
        <authorList>
            <person name="Ventura M."/>
            <person name="Milani C."/>
            <person name="Lugli G.A."/>
        </authorList>
    </citation>
    <scope>NUCLEOTIDE SEQUENCE [LARGE SCALE GENOMIC DNA]</scope>
    <source>
        <strain evidence="2 3">DSM 23968</strain>
    </source>
</reference>
<feature type="compositionally biased region" description="Polar residues" evidence="1">
    <location>
        <begin position="28"/>
        <end position="37"/>
    </location>
</feature>
<comment type="caution">
    <text evidence="2">The sequence shown here is derived from an EMBL/GenBank/DDBJ whole genome shotgun (WGS) entry which is preliminary data.</text>
</comment>
<dbReference type="EMBL" id="JGZP01000014">
    <property type="protein sequence ID" value="KFI96927.1"/>
    <property type="molecule type" value="Genomic_DNA"/>
</dbReference>
<evidence type="ECO:0000313" key="3">
    <source>
        <dbReference type="Proteomes" id="UP000029004"/>
    </source>
</evidence>
<proteinExistence type="predicted"/>
<name>A0A087DN27_9BIFI</name>
<keyword evidence="3" id="KW-1185">Reference proteome</keyword>
<dbReference type="AlphaFoldDB" id="A0A087DN27"/>
<protein>
    <submittedName>
        <fullName evidence="2">Uncharacterized protein</fullName>
    </submittedName>
</protein>
<dbReference type="Proteomes" id="UP000029004">
    <property type="component" value="Unassembled WGS sequence"/>
</dbReference>
<evidence type="ECO:0000313" key="2">
    <source>
        <dbReference type="EMBL" id="KFI96927.1"/>
    </source>
</evidence>
<dbReference type="STRING" id="762211.BSTEL_1836"/>
<evidence type="ECO:0000256" key="1">
    <source>
        <dbReference type="SAM" id="MobiDB-lite"/>
    </source>
</evidence>
<feature type="region of interest" description="Disordered" evidence="1">
    <location>
        <begin position="28"/>
        <end position="47"/>
    </location>
</feature>
<gene>
    <name evidence="2" type="ORF">BSTEL_1836</name>
</gene>
<sequence>MTTSGITNPMRRWQRSQHYRPGLKYATVSNNQTTTPKPMTRRSTDESGLLDSCIETVRIRRKRGEEIAKLPFNAYKTL</sequence>